<dbReference type="InterPro" id="IPR017853">
    <property type="entry name" value="GH"/>
</dbReference>
<gene>
    <name evidence="3" type="ORF">ACFSUS_05620</name>
</gene>
<dbReference type="InterPro" id="IPR006047">
    <property type="entry name" value="GH13_cat_dom"/>
</dbReference>
<reference evidence="4" key="1">
    <citation type="journal article" date="2019" name="Int. J. Syst. Evol. Microbiol.">
        <title>The Global Catalogue of Microorganisms (GCM) 10K type strain sequencing project: providing services to taxonomists for standard genome sequencing and annotation.</title>
        <authorList>
            <consortium name="The Broad Institute Genomics Platform"/>
            <consortium name="The Broad Institute Genome Sequencing Center for Infectious Disease"/>
            <person name="Wu L."/>
            <person name="Ma J."/>
        </authorList>
    </citation>
    <scope>NUCLEOTIDE SEQUENCE [LARGE SCALE GENOMIC DNA]</scope>
    <source>
        <strain evidence="4">KCTC 42805</strain>
    </source>
</reference>
<dbReference type="Proteomes" id="UP001597469">
    <property type="component" value="Unassembled WGS sequence"/>
</dbReference>
<comment type="caution">
    <text evidence="3">The sequence shown here is derived from an EMBL/GenBank/DDBJ whole genome shotgun (WGS) entry which is preliminary data.</text>
</comment>
<dbReference type="SMART" id="SM00642">
    <property type="entry name" value="Aamy"/>
    <property type="match status" value="1"/>
</dbReference>
<dbReference type="PANTHER" id="PTHR10357">
    <property type="entry name" value="ALPHA-AMYLASE FAMILY MEMBER"/>
    <property type="match status" value="1"/>
</dbReference>
<dbReference type="RefSeq" id="WP_381520265.1">
    <property type="nucleotide sequence ID" value="NZ_JBHULN010000002.1"/>
</dbReference>
<dbReference type="PANTHER" id="PTHR10357:SF184">
    <property type="entry name" value="OLIGO-1,6-GLUCOSIDASE 1"/>
    <property type="match status" value="1"/>
</dbReference>
<dbReference type="EMBL" id="JBHULN010000002">
    <property type="protein sequence ID" value="MFD2570104.1"/>
    <property type="molecule type" value="Genomic_DNA"/>
</dbReference>
<dbReference type="InterPro" id="IPR013780">
    <property type="entry name" value="Glyco_hydro_b"/>
</dbReference>
<dbReference type="CDD" id="cd11333">
    <property type="entry name" value="AmyAc_SI_OligoGlu_DGase"/>
    <property type="match status" value="1"/>
</dbReference>
<dbReference type="SUPFAM" id="SSF51011">
    <property type="entry name" value="Glycosyl hydrolase domain"/>
    <property type="match status" value="1"/>
</dbReference>
<evidence type="ECO:0000256" key="1">
    <source>
        <dbReference type="ARBA" id="ARBA00022801"/>
    </source>
</evidence>
<evidence type="ECO:0000313" key="3">
    <source>
        <dbReference type="EMBL" id="MFD2570104.1"/>
    </source>
</evidence>
<keyword evidence="4" id="KW-1185">Reference proteome</keyword>
<dbReference type="Gene3D" id="3.90.400.10">
    <property type="entry name" value="Oligo-1,6-glucosidase, Domain 2"/>
    <property type="match status" value="1"/>
</dbReference>
<evidence type="ECO:0000259" key="2">
    <source>
        <dbReference type="SMART" id="SM00642"/>
    </source>
</evidence>
<dbReference type="Gene3D" id="3.20.20.80">
    <property type="entry name" value="Glycosidases"/>
    <property type="match status" value="1"/>
</dbReference>
<evidence type="ECO:0000313" key="4">
    <source>
        <dbReference type="Proteomes" id="UP001597469"/>
    </source>
</evidence>
<protein>
    <submittedName>
        <fullName evidence="3">Alpha-glucosidase</fullName>
    </submittedName>
</protein>
<keyword evidence="1" id="KW-0378">Hydrolase</keyword>
<dbReference type="NCBIfam" id="NF008183">
    <property type="entry name" value="PRK10933.1"/>
    <property type="match status" value="1"/>
</dbReference>
<dbReference type="Gene3D" id="2.60.40.1180">
    <property type="entry name" value="Golgi alpha-mannosidase II"/>
    <property type="match status" value="1"/>
</dbReference>
<dbReference type="Pfam" id="PF00128">
    <property type="entry name" value="Alpha-amylase"/>
    <property type="match status" value="1"/>
</dbReference>
<name>A0ABW5M1D8_9BACT</name>
<proteinExistence type="predicted"/>
<feature type="domain" description="Glycosyl hydrolase family 13 catalytic" evidence="2">
    <location>
        <begin position="11"/>
        <end position="424"/>
    </location>
</feature>
<dbReference type="InterPro" id="IPR045857">
    <property type="entry name" value="O16G_dom_2"/>
</dbReference>
<sequence>MPDFRSSIIYQIYPRSFNDSDGDGEGDLMGIIQKLDYLHDLGVDILWLSPIFQSPNADNGYDVSDYEAIQPAFGTMDDFDELLAGVHKRGMKLVLDLVVNHSSDEHPWFVESRKGKDNPYRDYYIWRAPKDGGFPNDWVSIFSGPAWTFDEATGEYYLHLFLDKQPDLNWENPKLRQDVYKMMRFWFDKGVDGFRMDVIPFLSKDQSFPNYPPGRFADASVYANGPRIHEFLQEMNREVLSRYDRGDGPPISIGEGIGVTAELANLYVGKDRHELDMIYHFDHAVPRDEHHFLKRAPEFTLLELKRVFDTWNVALEQEGGTGKGWQNIYFGNHDNPRVVSRFGDVEHYHYESATMLATVLLTQRGTPTIYQGDEIGMTNCQFNSIHEFNDVQVLNAYKALSGSAEFSDEAFLKSVNYIARDHARTPMQWFNERNAGFTTGRPWLNVNLNYTKINVADQQVRDDSILSFYKRLTRWRRKTPAIWDGTYNDLLPNHPTVWAYERVLDEERIVVLANFSDDEVYVPQVEAGEVILSNYASQSFTLQPFEARILVGY</sequence>
<organism evidence="3 4">
    <name type="scientific">Spirosoma soli</name>
    <dbReference type="NCBI Taxonomy" id="1770529"/>
    <lineage>
        <taxon>Bacteria</taxon>
        <taxon>Pseudomonadati</taxon>
        <taxon>Bacteroidota</taxon>
        <taxon>Cytophagia</taxon>
        <taxon>Cytophagales</taxon>
        <taxon>Cytophagaceae</taxon>
        <taxon>Spirosoma</taxon>
    </lineage>
</organism>
<accession>A0ABW5M1D8</accession>
<dbReference type="SUPFAM" id="SSF51445">
    <property type="entry name" value="(Trans)glycosidases"/>
    <property type="match status" value="1"/>
</dbReference>